<dbReference type="InterPro" id="IPR007409">
    <property type="entry name" value="Restrct_endonuc_type1_HsdR_N"/>
</dbReference>
<dbReference type="InterPro" id="IPR040980">
    <property type="entry name" value="SWI2_SNF2"/>
</dbReference>
<dbReference type="InterPro" id="IPR014001">
    <property type="entry name" value="Helicase_ATP-bd"/>
</dbReference>
<keyword evidence="3" id="KW-0378">Hydrolase</keyword>
<dbReference type="Pfam" id="PF04313">
    <property type="entry name" value="HSDR_N"/>
    <property type="match status" value="1"/>
</dbReference>
<reference evidence="3 4" key="1">
    <citation type="submission" date="2024-07" db="EMBL/GenBank/DDBJ databases">
        <authorList>
            <person name="Thanompreechachai J."/>
            <person name="Duangmal K."/>
        </authorList>
    </citation>
    <scope>NUCLEOTIDE SEQUENCE [LARGE SCALE GENOMIC DNA]</scope>
    <source>
        <strain evidence="3 4">LSe6-4</strain>
    </source>
</reference>
<dbReference type="PANTHER" id="PTHR42927:SF1">
    <property type="entry name" value="HELICASE SUPERFAMILY 1 AND 2 DOMAIN-CONTAINING PROTEIN"/>
    <property type="match status" value="1"/>
</dbReference>
<dbReference type="PANTHER" id="PTHR42927">
    <property type="entry name" value="HELICASE SUPERFAMILY 1 AND 2 DOMAIN-CONTAINING PROTEIN"/>
    <property type="match status" value="1"/>
</dbReference>
<proteinExistence type="predicted"/>
<keyword evidence="3" id="KW-0255">Endonuclease</keyword>
<accession>A0ABV4H7F0</accession>
<evidence type="ECO:0000313" key="3">
    <source>
        <dbReference type="EMBL" id="MEZ0167044.1"/>
    </source>
</evidence>
<evidence type="ECO:0000256" key="1">
    <source>
        <dbReference type="SAM" id="MobiDB-lite"/>
    </source>
</evidence>
<sequence>MSVHSEAAFEATIEAHLIAHGWLQGDPTAYRRDLGLDTGELFTFIGATQAAKWAKVVAQYPDADTAQQQFAQWVASELSSRGVIDVLRHGVKNKGQLIKLAQFKPAHGITASLQQAYAANRLTVTRQVHHSESHPHDSLDLLLSLNGVPVATAELKNPLTGQGVEQAKKQYREQRYPTDLIFAKRTVVHFAVDPDLVFLSTTVGPQAYFLPFNQGSNGPGRHGGQGNPFSTTGYRTRYLWEQVWQRDAWLDLLHRFVHVEHEPGTSKKAAKTTTIFPRYHQWDVVKKLDAHASTHGPGRAYLLQHSAGSGKSNSIAWLAHRLSTLHTATDASSLQGTAKDLGPDAKVFHKVVVVTDRVVLDRQLQETIAQFDHTPGVVERIDKNSQQLADALTGSTAQIVITTLQKFPVVKKAVGAVGGGKRYAVIVDEAHSSQSGEAAKGLKSVLGTGPDALAAAEAADAAEEQANDPEDALSADVGDLLLASARDRGRQANLSFFAFTATPKQKTLELFGEKIPDPTRDSGFRHEAFHLYSMRQAVDEGFILDVLANYVTYATYYRLANGAETVEGSAGSDPEVDKRKASQKLARFVSLHPSNLAQKAEIIVEHFRTVTAGKIGGRAKAMVVTRSRLHAVRYHQAIEKYIAGKGYQDVKALVAFSGKVEDPDVPGEEWTEPRLNRDRAGHPIPETETAARFKGEDPFDESDYQVLIVAEKYQTGFDEPLLHTMYVDKKLDGVKAVQTLSRLNRTTPGKEGTFVLDFANDAEDVKEAFRPFFETTWTEPTDPNLLYTLQQRIEGHAIVHPVDVSTFVAALLTGELSGNEVLYATTDAARERYLAMPEPADQEDFRTALRDFVRMYAFLGQVITWHEVDLEELFYYGSALLKRLPKLEGEDGDVDISDAATLTHLRTQITGEHDVSLAAGDGEDGLPPAAGGGAGAQNDPEKVRLSEIIAALNSKFGLDLGEADTLLVEQYVVQSTQDPEMRAVALENSEENFGYRFDKRVDDFVIDRQNANEALFTKYFDDPAFQVVLVEFMRKEAYRRIRGGEAA</sequence>
<feature type="compositionally biased region" description="Basic and acidic residues" evidence="1">
    <location>
        <begin position="671"/>
        <end position="681"/>
    </location>
</feature>
<comment type="caution">
    <text evidence="3">The sequence shown here is derived from an EMBL/GenBank/DDBJ whole genome shotgun (WGS) entry which is preliminary data.</text>
</comment>
<dbReference type="Gene3D" id="3.90.1570.50">
    <property type="match status" value="1"/>
</dbReference>
<feature type="region of interest" description="Disordered" evidence="1">
    <location>
        <begin position="663"/>
        <end position="682"/>
    </location>
</feature>
<evidence type="ECO:0000313" key="4">
    <source>
        <dbReference type="Proteomes" id="UP001565927"/>
    </source>
</evidence>
<dbReference type="Pfam" id="PF18766">
    <property type="entry name" value="SWI2_SNF2"/>
    <property type="match status" value="1"/>
</dbReference>
<dbReference type="RefSeq" id="WP_370443251.1">
    <property type="nucleotide sequence ID" value="NZ_JBGFTU010000045.1"/>
</dbReference>
<evidence type="ECO:0000259" key="2">
    <source>
        <dbReference type="SMART" id="SM00487"/>
    </source>
</evidence>
<keyword evidence="3" id="KW-0540">Nuclease</keyword>
<dbReference type="InterPro" id="IPR055180">
    <property type="entry name" value="HsdR_RecA-like_helicase_dom_2"/>
</dbReference>
<dbReference type="Gene3D" id="3.40.50.300">
    <property type="entry name" value="P-loop containing nucleotide triphosphate hydrolases"/>
    <property type="match status" value="2"/>
</dbReference>
<feature type="domain" description="Helicase ATP-binding" evidence="2">
    <location>
        <begin position="273"/>
        <end position="532"/>
    </location>
</feature>
<organism evidence="3 4">
    <name type="scientific">Kineococcus halophytocola</name>
    <dbReference type="NCBI Taxonomy" id="3234027"/>
    <lineage>
        <taxon>Bacteria</taxon>
        <taxon>Bacillati</taxon>
        <taxon>Actinomycetota</taxon>
        <taxon>Actinomycetes</taxon>
        <taxon>Kineosporiales</taxon>
        <taxon>Kineosporiaceae</taxon>
        <taxon>Kineococcus</taxon>
    </lineage>
</organism>
<dbReference type="SUPFAM" id="SSF52540">
    <property type="entry name" value="P-loop containing nucleoside triphosphate hydrolases"/>
    <property type="match status" value="1"/>
</dbReference>
<keyword evidence="4" id="KW-1185">Reference proteome</keyword>
<feature type="region of interest" description="Disordered" evidence="1">
    <location>
        <begin position="917"/>
        <end position="939"/>
    </location>
</feature>
<dbReference type="SMART" id="SM00487">
    <property type="entry name" value="DEXDc"/>
    <property type="match status" value="1"/>
</dbReference>
<name>A0ABV4H7F0_9ACTN</name>
<dbReference type="EC" id="3.1.21.3" evidence="3"/>
<dbReference type="EMBL" id="JBGFTU010000045">
    <property type="protein sequence ID" value="MEZ0167044.1"/>
    <property type="molecule type" value="Genomic_DNA"/>
</dbReference>
<dbReference type="InterPro" id="IPR027417">
    <property type="entry name" value="P-loop_NTPase"/>
</dbReference>
<dbReference type="Pfam" id="PF22679">
    <property type="entry name" value="T1R_D3-like"/>
    <property type="match status" value="1"/>
</dbReference>
<dbReference type="Proteomes" id="UP001565927">
    <property type="component" value="Unassembled WGS sequence"/>
</dbReference>
<gene>
    <name evidence="3" type="ORF">AB2L27_20010</name>
</gene>
<protein>
    <submittedName>
        <fullName evidence="3">Type I restriction endonuclease subunit R</fullName>
        <ecNumber evidence="3">3.1.21.3</ecNumber>
    </submittedName>
</protein>
<dbReference type="GO" id="GO:0009035">
    <property type="term" value="F:type I site-specific deoxyribonuclease activity"/>
    <property type="evidence" value="ECO:0007669"/>
    <property type="project" value="UniProtKB-EC"/>
</dbReference>